<feature type="region of interest" description="Disordered" evidence="1">
    <location>
        <begin position="1"/>
        <end position="95"/>
    </location>
</feature>
<evidence type="ECO:0000313" key="3">
    <source>
        <dbReference type="Proteomes" id="UP000051952"/>
    </source>
</evidence>
<dbReference type="Proteomes" id="UP000051952">
    <property type="component" value="Unassembled WGS sequence"/>
</dbReference>
<sequence>MQMERRPLAQTARLPAGGGGPAPPPSRGTADRLTATGRLRGPPATPSTGSMQGLNRLSVTNLASRDGGVGNAHSHVGPSGTPQVSVMHPPYDPAQGHRALRLSNQLRERFESIKVLAHTMKKTELCDVTHAMLSEWSNNLLKAVSECDEVVANLPTRIADMDAAALHAPAHASNGGGRRASMASKGSISPAMLSPKDPGFAFPPISLGGFNMGGAAAAFGGGGAGGIVSTMVPDNGSLSYTLQATAEPAAERMHNLALSIHLCLDAASRSINAERASICMPVRGVKEDLRSVCSVGFVNEDHQSYRPTHTSPEFLCMQSGLMIVCSNGTNPPVELDMRSALAFFQDASDPVGNASTTSPAALNLQDTTDMSESMAKHGSRPVPRVAAAMMMRAAQHRPTPLNASATFQPALTMNAPSSVLAAAAGKHGGGAGGMGPTIVTSLKSRYWSKIVCPLRLTNTSPILGVATFLNKDKGNNNFSTDDETIVFGAAAAIAVLLARCTDIELLSRCFEKNPSVPPFPAHLSTPVTVPGSRTQLVYRTKEPSGGKDIRILVADGKSERLDSHTALMAVSDYIQRMQQSWKDAVLLNAELRRTHEERTRVVTSLLVRARTSELRNTVLEKERIALIPEDDEHNAKHFRDYAQFKKHRHRLEELVNEDAREVTDQRRQEEQRLRERQSERQKKYSRVSSSVVGVAGGLPSHVNVLSRVATGGEFGSDDDDMDVYANSDAGSNGGTTAMRRVVAKAQQQQQRRQPDYRQDSQDDDDPGEDLVESPQASPTPSASPAQSQRNDGGSHSNSGRATSEPFLKPPSSVTPTTAERRTSSEFHQPTENAGGGGSPAYASFEAPDHRTPHESSANDAVEGEAPELEGVLLREDVSLGQPVENMIVVPNVSVTPAGHTATGRTSSQQQHNRRTSSGTTPQTQSRAGSVVVLSGHPTPSDSAISATTSEGGPPKRDRRLSRQAKELLFGKEQLPPALL</sequence>
<keyword evidence="3" id="KW-1185">Reference proteome</keyword>
<feature type="compositionally biased region" description="Acidic residues" evidence="1">
    <location>
        <begin position="761"/>
        <end position="771"/>
    </location>
</feature>
<evidence type="ECO:0000256" key="1">
    <source>
        <dbReference type="SAM" id="MobiDB-lite"/>
    </source>
</evidence>
<evidence type="ECO:0000313" key="2">
    <source>
        <dbReference type="EMBL" id="CUG93420.1"/>
    </source>
</evidence>
<feature type="compositionally biased region" description="Low complexity" evidence="1">
    <location>
        <begin position="773"/>
        <end position="788"/>
    </location>
</feature>
<protein>
    <submittedName>
        <fullName evidence="2">Uncharacterized protein</fullName>
    </submittedName>
</protein>
<feature type="compositionally biased region" description="Polar residues" evidence="1">
    <location>
        <begin position="937"/>
        <end position="950"/>
    </location>
</feature>
<feature type="compositionally biased region" description="Polar residues" evidence="1">
    <location>
        <begin position="789"/>
        <end position="801"/>
    </location>
</feature>
<gene>
    <name evidence="2" type="ORF">BSAL_42790</name>
</gene>
<feature type="compositionally biased region" description="Basic and acidic residues" evidence="1">
    <location>
        <begin position="660"/>
        <end position="682"/>
    </location>
</feature>
<name>A0A0S4JPG3_BODSA</name>
<feature type="compositionally biased region" description="Polar residues" evidence="1">
    <location>
        <begin position="46"/>
        <end position="63"/>
    </location>
</feature>
<dbReference type="EMBL" id="CYKH01002153">
    <property type="protein sequence ID" value="CUG93420.1"/>
    <property type="molecule type" value="Genomic_DNA"/>
</dbReference>
<proteinExistence type="predicted"/>
<accession>A0A0S4JPG3</accession>
<reference evidence="3" key="1">
    <citation type="submission" date="2015-09" db="EMBL/GenBank/DDBJ databases">
        <authorList>
            <consortium name="Pathogen Informatics"/>
        </authorList>
    </citation>
    <scope>NUCLEOTIDE SEQUENCE [LARGE SCALE GENOMIC DNA]</scope>
    <source>
        <strain evidence="3">Lake Konstanz</strain>
    </source>
</reference>
<feature type="compositionally biased region" description="Polar residues" evidence="1">
    <location>
        <begin position="902"/>
        <end position="927"/>
    </location>
</feature>
<feature type="region of interest" description="Disordered" evidence="1">
    <location>
        <begin position="713"/>
        <end position="873"/>
    </location>
</feature>
<organism evidence="2 3">
    <name type="scientific">Bodo saltans</name>
    <name type="common">Flagellated protozoan</name>
    <dbReference type="NCBI Taxonomy" id="75058"/>
    <lineage>
        <taxon>Eukaryota</taxon>
        <taxon>Discoba</taxon>
        <taxon>Euglenozoa</taxon>
        <taxon>Kinetoplastea</taxon>
        <taxon>Metakinetoplastina</taxon>
        <taxon>Eubodonida</taxon>
        <taxon>Bodonidae</taxon>
        <taxon>Bodo</taxon>
    </lineage>
</organism>
<feature type="region of interest" description="Disordered" evidence="1">
    <location>
        <begin position="660"/>
        <end position="689"/>
    </location>
</feature>
<feature type="region of interest" description="Disordered" evidence="1">
    <location>
        <begin position="890"/>
        <end position="979"/>
    </location>
</feature>
<dbReference type="AlphaFoldDB" id="A0A0S4JPG3"/>
<dbReference type="VEuPathDB" id="TriTrypDB:BSAL_42790"/>